<keyword evidence="5 7" id="KW-0067">ATP-binding</keyword>
<dbReference type="PRINTS" id="PR01100">
    <property type="entry name" value="SHIKIMTKNASE"/>
</dbReference>
<dbReference type="PANTHER" id="PTHR21087">
    <property type="entry name" value="SHIKIMATE KINASE"/>
    <property type="match status" value="1"/>
</dbReference>
<dbReference type="PANTHER" id="PTHR21087:SF16">
    <property type="entry name" value="SHIKIMATE KINASE 1, CHLOROPLASTIC"/>
    <property type="match status" value="1"/>
</dbReference>
<evidence type="ECO:0000259" key="8">
    <source>
        <dbReference type="PROSITE" id="PS50943"/>
    </source>
</evidence>
<dbReference type="Pfam" id="PF01202">
    <property type="entry name" value="SKI"/>
    <property type="match status" value="1"/>
</dbReference>
<dbReference type="SMART" id="SM00530">
    <property type="entry name" value="HTH_XRE"/>
    <property type="match status" value="1"/>
</dbReference>
<keyword evidence="7" id="KW-0963">Cytoplasm</keyword>
<protein>
    <recommendedName>
        <fullName evidence="7">Shikimate kinase</fullName>
        <shortName evidence="7">SK</shortName>
        <ecNumber evidence="7">2.7.1.71</ecNumber>
    </recommendedName>
</protein>
<dbReference type="UniPathway" id="UPA00053">
    <property type="reaction ID" value="UER00088"/>
</dbReference>
<sequence length="290" mass="32038">MVEQAEFAVLSRRLGDRVKAFRARRGMSRKDLSSHAGISERYLAQLEGGQANVSVNILWLLAQAMDTAITDLIEAESETGHPDLPLAKKFLDQLNPDQQSEAYVLLRQNFKRGLKLKRRVALIGLRGAGKTTLGQAVAERFASPFVRITSVIEQMAGMDMTEILLSTGQKGYRKLEYSALENTVEAQPSMVLEAGGSLVSEPRTFELLLQSCFTVWVQATPEDHMRRVMGQGDLRPIAGQQMAAMEDLRAILDARRHLYGRADAVLNTSGRSIADSTEELSRLCAPHLGL</sequence>
<dbReference type="CDD" id="cd00093">
    <property type="entry name" value="HTH_XRE"/>
    <property type="match status" value="1"/>
</dbReference>
<dbReference type="PROSITE" id="PS50943">
    <property type="entry name" value="HTH_CROC1"/>
    <property type="match status" value="1"/>
</dbReference>
<keyword evidence="3 7" id="KW-0547">Nucleotide-binding</keyword>
<name>A0A0C2YD95_PARME</name>
<dbReference type="InterPro" id="IPR010982">
    <property type="entry name" value="Lambda_DNA-bd_dom_sf"/>
</dbReference>
<dbReference type="NCBIfam" id="NF006015">
    <property type="entry name" value="PRK08154.1"/>
    <property type="match status" value="1"/>
</dbReference>
<dbReference type="SUPFAM" id="SSF52540">
    <property type="entry name" value="P-loop containing nucleoside triphosphate hydrolases"/>
    <property type="match status" value="1"/>
</dbReference>
<comment type="catalytic activity">
    <reaction evidence="7">
        <text>shikimate + ATP = 3-phosphoshikimate + ADP + H(+)</text>
        <dbReference type="Rhea" id="RHEA:13121"/>
        <dbReference type="ChEBI" id="CHEBI:15378"/>
        <dbReference type="ChEBI" id="CHEBI:30616"/>
        <dbReference type="ChEBI" id="CHEBI:36208"/>
        <dbReference type="ChEBI" id="CHEBI:145989"/>
        <dbReference type="ChEBI" id="CHEBI:456216"/>
        <dbReference type="EC" id="2.7.1.71"/>
    </reaction>
</comment>
<dbReference type="STRING" id="272627.CCC_00730"/>
<dbReference type="Gene3D" id="1.10.260.40">
    <property type="entry name" value="lambda repressor-like DNA-binding domains"/>
    <property type="match status" value="1"/>
</dbReference>
<comment type="caution">
    <text evidence="7">Lacks conserved residue(s) required for the propagation of feature annotation.</text>
</comment>
<dbReference type="GO" id="GO:0009073">
    <property type="term" value="P:aromatic amino acid family biosynthetic process"/>
    <property type="evidence" value="ECO:0007669"/>
    <property type="project" value="UniProtKB-KW"/>
</dbReference>
<dbReference type="HAMAP" id="MF_00109">
    <property type="entry name" value="Shikimate_kinase"/>
    <property type="match status" value="1"/>
</dbReference>
<dbReference type="Proteomes" id="UP000031971">
    <property type="component" value="Unassembled WGS sequence"/>
</dbReference>
<keyword evidence="4 7" id="KW-0418">Kinase</keyword>
<dbReference type="GO" id="GO:0000287">
    <property type="term" value="F:magnesium ion binding"/>
    <property type="evidence" value="ECO:0007669"/>
    <property type="project" value="UniProtKB-UniRule"/>
</dbReference>
<feature type="domain" description="HTH cro/C1-type" evidence="8">
    <location>
        <begin position="18"/>
        <end position="72"/>
    </location>
</feature>
<dbReference type="CDD" id="cd00464">
    <property type="entry name" value="SK"/>
    <property type="match status" value="1"/>
</dbReference>
<accession>A0A0C2YD95</accession>
<evidence type="ECO:0000256" key="2">
    <source>
        <dbReference type="ARBA" id="ARBA00022679"/>
    </source>
</evidence>
<keyword evidence="1 7" id="KW-0028">Amino-acid biosynthesis</keyword>
<dbReference type="Pfam" id="PF01381">
    <property type="entry name" value="HTH_3"/>
    <property type="match status" value="1"/>
</dbReference>
<dbReference type="GO" id="GO:0005524">
    <property type="term" value="F:ATP binding"/>
    <property type="evidence" value="ECO:0007669"/>
    <property type="project" value="UniProtKB-UniRule"/>
</dbReference>
<evidence type="ECO:0000256" key="3">
    <source>
        <dbReference type="ARBA" id="ARBA00022741"/>
    </source>
</evidence>
<dbReference type="AlphaFoldDB" id="A0A0C2YD95"/>
<keyword evidence="7" id="KW-0479">Metal-binding</keyword>
<evidence type="ECO:0000313" key="10">
    <source>
        <dbReference type="Proteomes" id="UP000031971"/>
    </source>
</evidence>
<comment type="cofactor">
    <cofactor evidence="7">
        <name>Mg(2+)</name>
        <dbReference type="ChEBI" id="CHEBI:18420"/>
    </cofactor>
    <text evidence="7">Binds 1 Mg(2+) ion per subunit.</text>
</comment>
<organism evidence="9 10">
    <name type="scientific">Paramagnetospirillum magnetotacticum MS-1</name>
    <dbReference type="NCBI Taxonomy" id="272627"/>
    <lineage>
        <taxon>Bacteria</taxon>
        <taxon>Pseudomonadati</taxon>
        <taxon>Pseudomonadota</taxon>
        <taxon>Alphaproteobacteria</taxon>
        <taxon>Rhodospirillales</taxon>
        <taxon>Magnetospirillaceae</taxon>
        <taxon>Paramagnetospirillum</taxon>
    </lineage>
</organism>
<dbReference type="GO" id="GO:0009423">
    <property type="term" value="P:chorismate biosynthetic process"/>
    <property type="evidence" value="ECO:0007669"/>
    <property type="project" value="UniProtKB-UniRule"/>
</dbReference>
<dbReference type="GO" id="GO:0005829">
    <property type="term" value="C:cytosol"/>
    <property type="evidence" value="ECO:0007669"/>
    <property type="project" value="TreeGrafter"/>
</dbReference>
<evidence type="ECO:0000313" key="9">
    <source>
        <dbReference type="EMBL" id="KIL97669.1"/>
    </source>
</evidence>
<dbReference type="SUPFAM" id="SSF47413">
    <property type="entry name" value="lambda repressor-like DNA-binding domains"/>
    <property type="match status" value="1"/>
</dbReference>
<dbReference type="InterPro" id="IPR031322">
    <property type="entry name" value="Shikimate/glucono_kinase"/>
</dbReference>
<dbReference type="InterPro" id="IPR001387">
    <property type="entry name" value="Cro/C1-type_HTH"/>
</dbReference>
<evidence type="ECO:0000256" key="4">
    <source>
        <dbReference type="ARBA" id="ARBA00022777"/>
    </source>
</evidence>
<proteinExistence type="inferred from homology"/>
<dbReference type="Gene3D" id="3.40.50.300">
    <property type="entry name" value="P-loop containing nucleotide triphosphate hydrolases"/>
    <property type="match status" value="1"/>
</dbReference>
<reference evidence="9 10" key="1">
    <citation type="submission" date="2015-01" db="EMBL/GenBank/DDBJ databases">
        <title>Genome Sequence of Magnetospirillum magnetotacticum Strain MS-1.</title>
        <authorList>
            <person name="Marinov G.K."/>
            <person name="Smalley M.D."/>
            <person name="DeSalvo G."/>
        </authorList>
    </citation>
    <scope>NUCLEOTIDE SEQUENCE [LARGE SCALE GENOMIC DNA]</scope>
    <source>
        <strain evidence="9 10">MS-1</strain>
    </source>
</reference>
<keyword evidence="7" id="KW-0460">Magnesium</keyword>
<dbReference type="GO" id="GO:0008652">
    <property type="term" value="P:amino acid biosynthetic process"/>
    <property type="evidence" value="ECO:0007669"/>
    <property type="project" value="UniProtKB-KW"/>
</dbReference>
<dbReference type="InterPro" id="IPR000623">
    <property type="entry name" value="Shikimate_kinase/TSH1"/>
</dbReference>
<keyword evidence="2 7" id="KW-0808">Transferase</keyword>
<keyword evidence="6 7" id="KW-0057">Aromatic amino acid biosynthesis</keyword>
<comment type="function">
    <text evidence="7">Catalyzes the specific phosphorylation of the 3-hydroxyl group of shikimic acid using ATP as a cosubstrate.</text>
</comment>
<feature type="binding site" evidence="7">
    <location>
        <position position="271"/>
    </location>
    <ligand>
        <name>ATP</name>
        <dbReference type="ChEBI" id="CHEBI:30616"/>
    </ligand>
</feature>
<evidence type="ECO:0000256" key="1">
    <source>
        <dbReference type="ARBA" id="ARBA00022605"/>
    </source>
</evidence>
<comment type="similarity">
    <text evidence="7">Belongs to the shikimate kinase family.</text>
</comment>
<dbReference type="RefSeq" id="WP_009871182.1">
    <property type="nucleotide sequence ID" value="NZ_JXSL01000030.1"/>
</dbReference>
<dbReference type="OrthoDB" id="9800332at2"/>
<evidence type="ECO:0000256" key="6">
    <source>
        <dbReference type="ARBA" id="ARBA00023141"/>
    </source>
</evidence>
<keyword evidence="10" id="KW-1185">Reference proteome</keyword>
<feature type="binding site" evidence="7">
    <location>
        <position position="131"/>
    </location>
    <ligand>
        <name>Mg(2+)</name>
        <dbReference type="ChEBI" id="CHEBI:18420"/>
    </ligand>
</feature>
<comment type="pathway">
    <text evidence="7">Metabolic intermediate biosynthesis; chorismate biosynthesis; chorismate from D-erythrose 4-phosphate and phosphoenolpyruvate: step 5/7.</text>
</comment>
<comment type="subcellular location">
    <subcellularLocation>
        <location evidence="7">Cytoplasm</location>
    </subcellularLocation>
</comment>
<feature type="binding site" evidence="7">
    <location>
        <begin position="127"/>
        <end position="132"/>
    </location>
    <ligand>
        <name>ATP</name>
        <dbReference type="ChEBI" id="CHEBI:30616"/>
    </ligand>
</feature>
<gene>
    <name evidence="7" type="primary">aroK</name>
    <name evidence="9" type="ORF">CCC_00730</name>
</gene>
<dbReference type="EC" id="2.7.1.71" evidence="7"/>
<feature type="binding site" evidence="7">
    <location>
        <position position="255"/>
    </location>
    <ligand>
        <name>substrate</name>
    </ligand>
</feature>
<feature type="binding site" evidence="7">
    <location>
        <position position="235"/>
    </location>
    <ligand>
        <name>ATP</name>
        <dbReference type="ChEBI" id="CHEBI:30616"/>
    </ligand>
</feature>
<dbReference type="GO" id="GO:0003677">
    <property type="term" value="F:DNA binding"/>
    <property type="evidence" value="ECO:0007669"/>
    <property type="project" value="InterPro"/>
</dbReference>
<dbReference type="GO" id="GO:0004765">
    <property type="term" value="F:shikimate kinase activity"/>
    <property type="evidence" value="ECO:0007669"/>
    <property type="project" value="UniProtKB-UniRule"/>
</dbReference>
<evidence type="ECO:0000256" key="5">
    <source>
        <dbReference type="ARBA" id="ARBA00022840"/>
    </source>
</evidence>
<feature type="binding site" evidence="7">
    <location>
        <position position="173"/>
    </location>
    <ligand>
        <name>substrate</name>
    </ligand>
</feature>
<evidence type="ECO:0000256" key="7">
    <source>
        <dbReference type="HAMAP-Rule" id="MF_00109"/>
    </source>
</evidence>
<dbReference type="EMBL" id="JXSL01000030">
    <property type="protein sequence ID" value="KIL97669.1"/>
    <property type="molecule type" value="Genomic_DNA"/>
</dbReference>
<comment type="subunit">
    <text evidence="7">Monomer.</text>
</comment>
<comment type="caution">
    <text evidence="9">The sequence shown here is derived from an EMBL/GenBank/DDBJ whole genome shotgun (WGS) entry which is preliminary data.</text>
</comment>
<feature type="binding site" evidence="7">
    <location>
        <position position="196"/>
    </location>
    <ligand>
        <name>substrate</name>
    </ligand>
</feature>
<dbReference type="InterPro" id="IPR027417">
    <property type="entry name" value="P-loop_NTPase"/>
</dbReference>